<keyword evidence="13" id="KW-1185">Reference proteome</keyword>
<dbReference type="Gene3D" id="1.10.287.130">
    <property type="match status" value="1"/>
</dbReference>
<dbReference type="CDD" id="cd17546">
    <property type="entry name" value="REC_hyHK_CKI1_RcsC-like"/>
    <property type="match status" value="1"/>
</dbReference>
<dbReference type="GO" id="GO:0005789">
    <property type="term" value="C:endoplasmic reticulum membrane"/>
    <property type="evidence" value="ECO:0007669"/>
    <property type="project" value="UniProtKB-SubCell"/>
</dbReference>
<evidence type="ECO:0000256" key="1">
    <source>
        <dbReference type="ARBA" id="ARBA00000085"/>
    </source>
</evidence>
<dbReference type="InterPro" id="IPR011006">
    <property type="entry name" value="CheY-like_superfamily"/>
</dbReference>
<evidence type="ECO:0000259" key="10">
    <source>
        <dbReference type="PROSITE" id="PS50109"/>
    </source>
</evidence>
<evidence type="ECO:0000256" key="4">
    <source>
        <dbReference type="ARBA" id="ARBA00022553"/>
    </source>
</evidence>
<dbReference type="SUPFAM" id="SSF55874">
    <property type="entry name" value="ATPase domain of HSP90 chaperone/DNA topoisomerase II/histidine kinase"/>
    <property type="match status" value="1"/>
</dbReference>
<dbReference type="Pfam" id="PF00512">
    <property type="entry name" value="HisKA"/>
    <property type="match status" value="1"/>
</dbReference>
<dbReference type="eggNOG" id="KOG0519">
    <property type="taxonomic scope" value="Eukaryota"/>
</dbReference>
<keyword evidence="6" id="KW-0675">Receptor</keyword>
<dbReference type="AlphaFoldDB" id="B9RNF2"/>
<feature type="domain" description="Histidine kinase" evidence="10">
    <location>
        <begin position="409"/>
        <end position="672"/>
    </location>
</feature>
<dbReference type="InterPro" id="IPR003594">
    <property type="entry name" value="HATPase_dom"/>
</dbReference>
<evidence type="ECO:0000256" key="6">
    <source>
        <dbReference type="ARBA" id="ARBA00023170"/>
    </source>
</evidence>
<dbReference type="InParanoid" id="B9RNF2"/>
<reference evidence="13" key="1">
    <citation type="journal article" date="2010" name="Nat. Biotechnol.">
        <title>Draft genome sequence of the oilseed species Ricinus communis.</title>
        <authorList>
            <person name="Chan A.P."/>
            <person name="Crabtree J."/>
            <person name="Zhao Q."/>
            <person name="Lorenzi H."/>
            <person name="Orvis J."/>
            <person name="Puiu D."/>
            <person name="Melake-Berhan A."/>
            <person name="Jones K.M."/>
            <person name="Redman J."/>
            <person name="Chen G."/>
            <person name="Cahoon E.B."/>
            <person name="Gedil M."/>
            <person name="Stanke M."/>
            <person name="Haas B.J."/>
            <person name="Wortman J.R."/>
            <person name="Fraser-Liggett C.M."/>
            <person name="Ravel J."/>
            <person name="Rabinowicz P.D."/>
        </authorList>
    </citation>
    <scope>NUCLEOTIDE SEQUENCE [LARGE SCALE GENOMIC DNA]</scope>
    <source>
        <strain evidence="13">cv. Hale</strain>
    </source>
</reference>
<feature type="transmembrane region" description="Helical" evidence="9">
    <location>
        <begin position="12"/>
        <end position="34"/>
    </location>
</feature>
<accession>B9RNF2</accession>
<dbReference type="InterPro" id="IPR050956">
    <property type="entry name" value="2C_system_His_kinase"/>
</dbReference>
<evidence type="ECO:0000313" key="13">
    <source>
        <dbReference type="Proteomes" id="UP000008311"/>
    </source>
</evidence>
<dbReference type="CDD" id="cd00082">
    <property type="entry name" value="HisKA"/>
    <property type="match status" value="1"/>
</dbReference>
<dbReference type="OrthoDB" id="60033at2759"/>
<keyword evidence="9" id="KW-0812">Transmembrane</keyword>
<dbReference type="KEGG" id="rcu:8267351"/>
<dbReference type="InterPro" id="IPR003661">
    <property type="entry name" value="HisK_dim/P_dom"/>
</dbReference>
<keyword evidence="5" id="KW-0256">Endoplasmic reticulum</keyword>
<keyword evidence="9" id="KW-0472">Membrane</keyword>
<evidence type="ECO:0000256" key="7">
    <source>
        <dbReference type="PROSITE-ProRule" id="PRU00169"/>
    </source>
</evidence>
<organism evidence="12 13">
    <name type="scientific">Ricinus communis</name>
    <name type="common">Castor bean</name>
    <dbReference type="NCBI Taxonomy" id="3988"/>
    <lineage>
        <taxon>Eukaryota</taxon>
        <taxon>Viridiplantae</taxon>
        <taxon>Streptophyta</taxon>
        <taxon>Embryophyta</taxon>
        <taxon>Tracheophyta</taxon>
        <taxon>Spermatophyta</taxon>
        <taxon>Magnoliopsida</taxon>
        <taxon>eudicotyledons</taxon>
        <taxon>Gunneridae</taxon>
        <taxon>Pentapetalae</taxon>
        <taxon>rosids</taxon>
        <taxon>fabids</taxon>
        <taxon>Malpighiales</taxon>
        <taxon>Euphorbiaceae</taxon>
        <taxon>Acalyphoideae</taxon>
        <taxon>Acalypheae</taxon>
        <taxon>Ricinus</taxon>
    </lineage>
</organism>
<feature type="transmembrane region" description="Helical" evidence="9">
    <location>
        <begin position="349"/>
        <end position="373"/>
    </location>
</feature>
<dbReference type="SMART" id="SM00448">
    <property type="entry name" value="REC"/>
    <property type="match status" value="1"/>
</dbReference>
<feature type="modified residue" description="4-aspartylphosphate" evidence="7">
    <location>
        <position position="1069"/>
    </location>
</feature>
<dbReference type="Gene3D" id="3.40.50.2300">
    <property type="match status" value="1"/>
</dbReference>
<name>B9RNF2_RICCO</name>
<evidence type="ECO:0000256" key="5">
    <source>
        <dbReference type="ARBA" id="ARBA00022824"/>
    </source>
</evidence>
<dbReference type="EC" id="2.7.13.3" evidence="3"/>
<dbReference type="SMART" id="SM00387">
    <property type="entry name" value="HATPase_c"/>
    <property type="match status" value="1"/>
</dbReference>
<dbReference type="Pfam" id="PF00072">
    <property type="entry name" value="Response_reg"/>
    <property type="match status" value="1"/>
</dbReference>
<keyword evidence="12" id="KW-0808">Transferase</keyword>
<dbReference type="SUPFAM" id="SSF52172">
    <property type="entry name" value="CheY-like"/>
    <property type="match status" value="1"/>
</dbReference>
<evidence type="ECO:0000256" key="8">
    <source>
        <dbReference type="SAM" id="MobiDB-lite"/>
    </source>
</evidence>
<evidence type="ECO:0000256" key="2">
    <source>
        <dbReference type="ARBA" id="ARBA00004477"/>
    </source>
</evidence>
<dbReference type="PANTHER" id="PTHR43719:SF75">
    <property type="entry name" value="HISTIDINE KINASE CKI1"/>
    <property type="match status" value="1"/>
</dbReference>
<evidence type="ECO:0000256" key="9">
    <source>
        <dbReference type="SAM" id="Phobius"/>
    </source>
</evidence>
<dbReference type="InterPro" id="IPR036097">
    <property type="entry name" value="HisK_dim/P_sf"/>
</dbReference>
<evidence type="ECO:0000313" key="12">
    <source>
        <dbReference type="EMBL" id="EEF47275.1"/>
    </source>
</evidence>
<dbReference type="Gene3D" id="3.30.565.10">
    <property type="entry name" value="Histidine kinase-like ATPase, C-terminal domain"/>
    <property type="match status" value="1"/>
</dbReference>
<dbReference type="PROSITE" id="PS50110">
    <property type="entry name" value="RESPONSE_REGULATORY"/>
    <property type="match status" value="1"/>
</dbReference>
<dbReference type="SUPFAM" id="SSF47384">
    <property type="entry name" value="Homodimeric domain of signal transducing histidine kinase"/>
    <property type="match status" value="1"/>
</dbReference>
<dbReference type="Pfam" id="PF02518">
    <property type="entry name" value="HATPase_c"/>
    <property type="match status" value="1"/>
</dbReference>
<dbReference type="SMART" id="SM00388">
    <property type="entry name" value="HisKA"/>
    <property type="match status" value="1"/>
</dbReference>
<keyword evidence="12" id="KW-0418">Kinase</keyword>
<feature type="region of interest" description="Disordered" evidence="8">
    <location>
        <begin position="779"/>
        <end position="807"/>
    </location>
</feature>
<dbReference type="Proteomes" id="UP000008311">
    <property type="component" value="Unassembled WGS sequence"/>
</dbReference>
<proteinExistence type="predicted"/>
<comment type="catalytic activity">
    <reaction evidence="1">
        <text>ATP + protein L-histidine = ADP + protein N-phospho-L-histidine.</text>
        <dbReference type="EC" id="2.7.13.3"/>
    </reaction>
</comment>
<dbReference type="PRINTS" id="PR00344">
    <property type="entry name" value="BCTRLSENSOR"/>
</dbReference>
<dbReference type="InterPro" id="IPR004358">
    <property type="entry name" value="Sig_transdc_His_kin-like_C"/>
</dbReference>
<feature type="domain" description="Response regulatory" evidence="11">
    <location>
        <begin position="1007"/>
        <end position="1136"/>
    </location>
</feature>
<dbReference type="InterPro" id="IPR001789">
    <property type="entry name" value="Sig_transdc_resp-reg_receiver"/>
</dbReference>
<dbReference type="GO" id="GO:0000155">
    <property type="term" value="F:phosphorelay sensor kinase activity"/>
    <property type="evidence" value="ECO:0007669"/>
    <property type="project" value="InterPro"/>
</dbReference>
<dbReference type="InterPro" id="IPR005467">
    <property type="entry name" value="His_kinase_dom"/>
</dbReference>
<keyword evidence="4 7" id="KW-0597">Phosphoprotein</keyword>
<keyword evidence="9" id="KW-1133">Transmembrane helix</keyword>
<dbReference type="PANTHER" id="PTHR43719">
    <property type="entry name" value="TWO-COMPONENT HISTIDINE KINASE"/>
    <property type="match status" value="1"/>
</dbReference>
<gene>
    <name evidence="12" type="ORF">RCOM_1347240</name>
</gene>
<comment type="subcellular location">
    <subcellularLocation>
        <location evidence="2">Endoplasmic reticulum membrane</location>
        <topology evidence="2">Multi-pass membrane protein</topology>
    </subcellularLocation>
</comment>
<dbReference type="EMBL" id="EQ973790">
    <property type="protein sequence ID" value="EEF47275.1"/>
    <property type="molecule type" value="Genomic_DNA"/>
</dbReference>
<evidence type="ECO:0000259" key="11">
    <source>
        <dbReference type="PROSITE" id="PS50110"/>
    </source>
</evidence>
<dbReference type="FunCoup" id="B9RNF2">
    <property type="interactions" value="6"/>
</dbReference>
<dbReference type="InterPro" id="IPR036890">
    <property type="entry name" value="HATPase_C_sf"/>
</dbReference>
<evidence type="ECO:0000256" key="3">
    <source>
        <dbReference type="ARBA" id="ARBA00012438"/>
    </source>
</evidence>
<protein>
    <recommendedName>
        <fullName evidence="3">histidine kinase</fullName>
        <ecNumber evidence="3">2.7.13.3</ecNumber>
    </recommendedName>
</protein>
<dbReference type="PROSITE" id="PS50109">
    <property type="entry name" value="HIS_KIN"/>
    <property type="match status" value="1"/>
</dbReference>
<sequence>MKLSSIIAPRPLFVFLLLATGVLLLPSVVIPWWYKIIQQMKDQVDMDASMSSSGMQSEIENTAKLLHPLNSSATNLARILSSSLNGSTLSQLAIQNKVAPMLFQTFSVIPHISQISYFGLEGPFFAYYRDGNETYAIYSNSSIAPSNSSALSLQIKCTWYKQAADPDTGKLYGNASESQANILANASWIQEALSSGNGHASIGNGWSSAQDIIFLNSVSILGQGAISLGFPVNAVINFFNAIEFYGGSLCLATVKGDVLSNGLPNTQLVITGKSISFNLMNSDGDHIDHIGKVSCMPNKGMLRPSLLKIGEAKYMAYCSQLEIMGVQSVYALAFPHHGVVSTVDRSTKVALILLLVMVVAVFISIFSFVVLMVRAATREIHLSSALIRQMEATQQAERKSMNKSLAFASASHDIRAALAGITGLIEISYGEVSPYELQTNLHQMDDCAKDLVGLLNSILDMSKVEAGKMQVELEEFDLANLLEDVVDLFHPVGMQKGLDVILDPCDGSVLKFSNVKGDRGKLKQVLCNLLGNAVKFTSEGHVSVRAWARKPSLEDKIIASSQKGLWRHCSCWFMEHKDHDAETMDSMKQNPNCMEFLFEVDDTGIGIPKEMQKSVFENFVQAKETAFGQGGTGLGLGIVQSLVRLMGGEIGIVDKENNEKGTCFKFNTFLITSEIPSTSYTRGDIEMGRDSISNKAHQYSELTVKAPTSFTSFAASPRLSILGSSLKIDGSHVVLLIQNKQRQRIVQKFIERLGIRISVVSKWERLSSTLTKIRSKQNVSPYSYSGKSDLGSRNEISSSRPKKDVPLSYLDGAEQKPLSHRSSSSILKGAPSFILLVIDTSTGPFEKLQQAITEFRRGLHSARCKVVWLDKPTLRRIHGGIEDDIIDSDDEISLKPFHGSRLYHVIRFLPEFGGTLHHGVSSSKPKRESTIRARKAIKDPGSSSAIKLQRRQHSLQEGHMVVEGSTIREHHKTTGQYPARKDSIGSSEIHDRECGNQSSDKPLSGVRFLVADDDQASRMVAKGNLSKLGASVKLCANGEEALELVRYGLQNQNKNRRYSVAPYDYILMDCEMPIMNGYEATRQIRLEERSYDIHMPVIALTADDDNGEKMEEAGMDDHLHKPLNRDQLLKAIGIKESI</sequence>